<keyword evidence="2 5" id="KW-0575">Peroxidase</keyword>
<organism evidence="7">
    <name type="scientific">Chlorella variabilis</name>
    <name type="common">Green alga</name>
    <dbReference type="NCBI Taxonomy" id="554065"/>
    <lineage>
        <taxon>Eukaryota</taxon>
        <taxon>Viridiplantae</taxon>
        <taxon>Chlorophyta</taxon>
        <taxon>core chlorophytes</taxon>
        <taxon>Trebouxiophyceae</taxon>
        <taxon>Chlorellales</taxon>
        <taxon>Chlorellaceae</taxon>
        <taxon>Chlorella clade</taxon>
        <taxon>Chlorella</taxon>
    </lineage>
</organism>
<dbReference type="InterPro" id="IPR000889">
    <property type="entry name" value="Glutathione_peroxidase"/>
</dbReference>
<keyword evidence="3 5" id="KW-0560">Oxidoreductase</keyword>
<evidence type="ECO:0000256" key="3">
    <source>
        <dbReference type="ARBA" id="ARBA00023002"/>
    </source>
</evidence>
<evidence type="ECO:0000256" key="1">
    <source>
        <dbReference type="ARBA" id="ARBA00006926"/>
    </source>
</evidence>
<protein>
    <recommendedName>
        <fullName evidence="5">Glutathione peroxidase</fullName>
    </recommendedName>
</protein>
<sequence>MDINGHEMPLADLAGKVTVIVNVASQCGYTDANYKGLQTAYAKYQDFGLEILAFPCNQARRRPCPALPRQTPALPSPFATERYAATFPLMAKVDVNGEHQHPVFAWLKANAPAPPGRQQGGDLAWNFEKFLVDKGGRAIKRYGSGAQQQETNFDLHHLALFSSPPSPPPPPLPPSLQT</sequence>
<proteinExistence type="inferred from homology"/>
<dbReference type="GeneID" id="17357463"/>
<dbReference type="InParanoid" id="E1Z7K5"/>
<dbReference type="PIRSF" id="PIRSF000303">
    <property type="entry name" value="Glutathion_perox"/>
    <property type="match status" value="1"/>
</dbReference>
<dbReference type="GO" id="GO:0006979">
    <property type="term" value="P:response to oxidative stress"/>
    <property type="evidence" value="ECO:0007669"/>
    <property type="project" value="InterPro"/>
</dbReference>
<evidence type="ECO:0000256" key="2">
    <source>
        <dbReference type="ARBA" id="ARBA00022559"/>
    </source>
</evidence>
<comment type="similarity">
    <text evidence="1 5">Belongs to the glutathione peroxidase family.</text>
</comment>
<dbReference type="OrthoDB" id="446890at2759"/>
<gene>
    <name evidence="6" type="ORF">CHLNCDRAFT_20756</name>
</gene>
<feature type="active site" evidence="4">
    <location>
        <position position="27"/>
    </location>
</feature>
<dbReference type="CDD" id="cd00340">
    <property type="entry name" value="GSH_Peroxidase"/>
    <property type="match status" value="1"/>
</dbReference>
<dbReference type="SUPFAM" id="SSF52833">
    <property type="entry name" value="Thioredoxin-like"/>
    <property type="match status" value="1"/>
</dbReference>
<dbReference type="KEGG" id="cvr:CHLNCDRAFT_20756"/>
<evidence type="ECO:0000256" key="4">
    <source>
        <dbReference type="PIRSR" id="PIRSR000303-1"/>
    </source>
</evidence>
<dbReference type="OMA" id="NGHEMPL"/>
<dbReference type="GO" id="GO:0004601">
    <property type="term" value="F:peroxidase activity"/>
    <property type="evidence" value="ECO:0007669"/>
    <property type="project" value="UniProtKB-KW"/>
</dbReference>
<accession>E1Z7K5</accession>
<dbReference type="PANTHER" id="PTHR11592">
    <property type="entry name" value="GLUTATHIONE PEROXIDASE"/>
    <property type="match status" value="1"/>
</dbReference>
<dbReference type="InterPro" id="IPR036249">
    <property type="entry name" value="Thioredoxin-like_sf"/>
</dbReference>
<dbReference type="AlphaFoldDB" id="E1Z7K5"/>
<dbReference type="Gene3D" id="3.40.30.10">
    <property type="entry name" value="Glutaredoxin"/>
    <property type="match status" value="1"/>
</dbReference>
<evidence type="ECO:0000256" key="5">
    <source>
        <dbReference type="RuleBase" id="RU000499"/>
    </source>
</evidence>
<dbReference type="PROSITE" id="PS51355">
    <property type="entry name" value="GLUTATHIONE_PEROXID_3"/>
    <property type="match status" value="1"/>
</dbReference>
<name>E1Z7K5_CHLVA</name>
<dbReference type="EMBL" id="GL433838">
    <property type="protein sequence ID" value="EFN58186.1"/>
    <property type="molecule type" value="Genomic_DNA"/>
</dbReference>
<dbReference type="Pfam" id="PF00255">
    <property type="entry name" value="GSHPx"/>
    <property type="match status" value="1"/>
</dbReference>
<dbReference type="PRINTS" id="PR01011">
    <property type="entry name" value="GLUTPROXDASE"/>
</dbReference>
<dbReference type="STRING" id="554065.E1Z7K5"/>
<reference evidence="6 7" key="1">
    <citation type="journal article" date="2010" name="Plant Cell">
        <title>The Chlorella variabilis NC64A genome reveals adaptation to photosymbiosis, coevolution with viruses, and cryptic sex.</title>
        <authorList>
            <person name="Blanc G."/>
            <person name="Duncan G."/>
            <person name="Agarkova I."/>
            <person name="Borodovsky M."/>
            <person name="Gurnon J."/>
            <person name="Kuo A."/>
            <person name="Lindquist E."/>
            <person name="Lucas S."/>
            <person name="Pangilinan J."/>
            <person name="Polle J."/>
            <person name="Salamov A."/>
            <person name="Terry A."/>
            <person name="Yamada T."/>
            <person name="Dunigan D.D."/>
            <person name="Grigoriev I.V."/>
            <person name="Claverie J.M."/>
            <person name="Van Etten J.L."/>
        </authorList>
    </citation>
    <scope>NUCLEOTIDE SEQUENCE [LARGE SCALE GENOMIC DNA]</scope>
    <source>
        <strain evidence="6 7">NC64A</strain>
    </source>
</reference>
<evidence type="ECO:0000313" key="6">
    <source>
        <dbReference type="EMBL" id="EFN58186.1"/>
    </source>
</evidence>
<dbReference type="RefSeq" id="XP_005850288.1">
    <property type="nucleotide sequence ID" value="XM_005850226.1"/>
</dbReference>
<keyword evidence="7" id="KW-1185">Reference proteome</keyword>
<evidence type="ECO:0000313" key="7">
    <source>
        <dbReference type="Proteomes" id="UP000008141"/>
    </source>
</evidence>
<dbReference type="Proteomes" id="UP000008141">
    <property type="component" value="Unassembled WGS sequence"/>
</dbReference>
<dbReference type="eggNOG" id="KOG1651">
    <property type="taxonomic scope" value="Eukaryota"/>
</dbReference>
<dbReference type="PANTHER" id="PTHR11592:SF132">
    <property type="entry name" value="GLUTATHIONE PEROXIDASE 7, CHLOROPLASTIC-RELATED"/>
    <property type="match status" value="1"/>
</dbReference>